<feature type="domain" description="Cyclic nucleotide-binding" evidence="1">
    <location>
        <begin position="13"/>
        <end position="116"/>
    </location>
</feature>
<dbReference type="Pfam" id="PF00027">
    <property type="entry name" value="cNMP_binding"/>
    <property type="match status" value="1"/>
</dbReference>
<dbReference type="InterPro" id="IPR018490">
    <property type="entry name" value="cNMP-bd_dom_sf"/>
</dbReference>
<dbReference type="SMART" id="SM00100">
    <property type="entry name" value="cNMP"/>
    <property type="match status" value="1"/>
</dbReference>
<sequence length="174" mass="20237">MDLNRYTQHHGRPRNYNKGAVIFSQGELCKNLYFIEKGLIKVFYLTPDGREFIKSFITENAFITSLRSLMLDETSSFTAMCLEASSVIQLDFQELMSLVTTDLEMSNSLNEALFRLAMKKEKREYEFLCLSAPERYQLLEKRSPHLVERVNQADIARYLGITPVALSRIRHRKS</sequence>
<protein>
    <submittedName>
        <fullName evidence="2">cAMP-binding proteins - catabolite gene activator and regulatory subunit of cAMP-dependent protein kinases</fullName>
    </submittedName>
</protein>
<dbReference type="InterPro" id="IPR050397">
    <property type="entry name" value="Env_Response_Regulators"/>
</dbReference>
<dbReference type="InterPro" id="IPR000595">
    <property type="entry name" value="cNMP-bd_dom"/>
</dbReference>
<reference evidence="2" key="1">
    <citation type="submission" date="2018-06" db="EMBL/GenBank/DDBJ databases">
        <authorList>
            <person name="Zhirakovskaya E."/>
        </authorList>
    </citation>
    <scope>NUCLEOTIDE SEQUENCE</scope>
</reference>
<dbReference type="GO" id="GO:0005829">
    <property type="term" value="C:cytosol"/>
    <property type="evidence" value="ECO:0007669"/>
    <property type="project" value="TreeGrafter"/>
</dbReference>
<dbReference type="GO" id="GO:0003700">
    <property type="term" value="F:DNA-binding transcription factor activity"/>
    <property type="evidence" value="ECO:0007669"/>
    <property type="project" value="TreeGrafter"/>
</dbReference>
<dbReference type="InterPro" id="IPR014710">
    <property type="entry name" value="RmlC-like_jellyroll"/>
</dbReference>
<dbReference type="CDD" id="cd00038">
    <property type="entry name" value="CAP_ED"/>
    <property type="match status" value="1"/>
</dbReference>
<dbReference type="PROSITE" id="PS50042">
    <property type="entry name" value="CNMP_BINDING_3"/>
    <property type="match status" value="1"/>
</dbReference>
<evidence type="ECO:0000313" key="2">
    <source>
        <dbReference type="EMBL" id="VAW83949.1"/>
    </source>
</evidence>
<organism evidence="2">
    <name type="scientific">hydrothermal vent metagenome</name>
    <dbReference type="NCBI Taxonomy" id="652676"/>
    <lineage>
        <taxon>unclassified sequences</taxon>
        <taxon>metagenomes</taxon>
        <taxon>ecological metagenomes</taxon>
    </lineage>
</organism>
<dbReference type="SUPFAM" id="SSF51206">
    <property type="entry name" value="cAMP-binding domain-like"/>
    <property type="match status" value="1"/>
</dbReference>
<gene>
    <name evidence="2" type="ORF">MNBD_GAMMA16-1770</name>
</gene>
<dbReference type="Gene3D" id="2.60.120.10">
    <property type="entry name" value="Jelly Rolls"/>
    <property type="match status" value="1"/>
</dbReference>
<proteinExistence type="predicted"/>
<name>A0A3B0ZCG9_9ZZZZ</name>
<dbReference type="PANTHER" id="PTHR24567">
    <property type="entry name" value="CRP FAMILY TRANSCRIPTIONAL REGULATORY PROTEIN"/>
    <property type="match status" value="1"/>
</dbReference>
<evidence type="ECO:0000259" key="1">
    <source>
        <dbReference type="PROSITE" id="PS50042"/>
    </source>
</evidence>
<dbReference type="AlphaFoldDB" id="A0A3B0ZCG9"/>
<dbReference type="EMBL" id="UOFO01000030">
    <property type="protein sequence ID" value="VAW83949.1"/>
    <property type="molecule type" value="Genomic_DNA"/>
</dbReference>
<dbReference type="PANTHER" id="PTHR24567:SF76">
    <property type="entry name" value="CYCLIC NUCLEOTIDE-BINDING DOMAIN PROTEIN"/>
    <property type="match status" value="1"/>
</dbReference>
<accession>A0A3B0ZCG9</accession>